<name>A6HTH3_RAT</name>
<evidence type="ECO:0000313" key="2">
    <source>
        <dbReference type="Proteomes" id="UP000234681"/>
    </source>
</evidence>
<feature type="non-terminal residue" evidence="1">
    <location>
        <position position="30"/>
    </location>
</feature>
<dbReference type="Proteomes" id="UP000234681">
    <property type="component" value="Chromosome 15"/>
</dbReference>
<proteinExistence type="predicted"/>
<dbReference type="AlphaFoldDB" id="A6HTH3"/>
<reference evidence="1 2" key="1">
    <citation type="submission" date="2005-07" db="EMBL/GenBank/DDBJ databases">
        <authorList>
            <person name="Mural R.J."/>
            <person name="Li P.W."/>
            <person name="Adams M.D."/>
            <person name="Amanatides P.G."/>
            <person name="Baden-Tillson H."/>
            <person name="Barnstead M."/>
            <person name="Chin S.H."/>
            <person name="Dew I."/>
            <person name="Evans C.A."/>
            <person name="Ferriera S."/>
            <person name="Flanigan M."/>
            <person name="Fosler C."/>
            <person name="Glodek A."/>
            <person name="Gu Z."/>
            <person name="Holt R.A."/>
            <person name="Jennings D."/>
            <person name="Kraft C.L."/>
            <person name="Lu F."/>
            <person name="Nguyen T."/>
            <person name="Nusskern D.R."/>
            <person name="Pfannkoch C.M."/>
            <person name="Sitter C."/>
            <person name="Sutton G.G."/>
            <person name="Venter J.C."/>
            <person name="Wang Z."/>
            <person name="Woodage T."/>
            <person name="Zheng X.H."/>
            <person name="Zhong F."/>
        </authorList>
    </citation>
    <scope>NUCLEOTIDE SEQUENCE [LARGE SCALE GENOMIC DNA]</scope>
    <source>
        <strain>BN</strain>
        <strain evidence="2">Sprague-Dawley</strain>
    </source>
</reference>
<gene>
    <name evidence="1" type="ORF">rCG_36857</name>
</gene>
<sequence>MGHHSHSDEILWRELYFQSKDFHQNKNLFC</sequence>
<accession>A6HTH3</accession>
<evidence type="ECO:0000313" key="1">
    <source>
        <dbReference type="EMBL" id="EDM02186.1"/>
    </source>
</evidence>
<protein>
    <submittedName>
        <fullName evidence="1">RCG36857</fullName>
    </submittedName>
</protein>
<dbReference type="EMBL" id="CH473951">
    <property type="protein sequence ID" value="EDM02186.1"/>
    <property type="molecule type" value="Genomic_DNA"/>
</dbReference>
<organism evidence="1 2">
    <name type="scientific">Rattus norvegicus</name>
    <name type="common">Rat</name>
    <dbReference type="NCBI Taxonomy" id="10116"/>
    <lineage>
        <taxon>Eukaryota</taxon>
        <taxon>Metazoa</taxon>
        <taxon>Chordata</taxon>
        <taxon>Craniata</taxon>
        <taxon>Vertebrata</taxon>
        <taxon>Euteleostomi</taxon>
        <taxon>Mammalia</taxon>
        <taxon>Eutheria</taxon>
        <taxon>Euarchontoglires</taxon>
        <taxon>Glires</taxon>
        <taxon>Rodentia</taxon>
        <taxon>Myomorpha</taxon>
        <taxon>Muroidea</taxon>
        <taxon>Muridae</taxon>
        <taxon>Murinae</taxon>
        <taxon>Rattus</taxon>
    </lineage>
</organism>